<evidence type="ECO:0000259" key="2">
    <source>
        <dbReference type="PROSITE" id="PS50983"/>
    </source>
</evidence>
<dbReference type="Gene3D" id="1.20.58.2180">
    <property type="match status" value="1"/>
</dbReference>
<protein>
    <submittedName>
        <fullName evidence="3">Fe(3+)-citrate-binding protein YfmC</fullName>
    </submittedName>
</protein>
<dbReference type="InterPro" id="IPR002491">
    <property type="entry name" value="ABC_transptr_periplasmic_BD"/>
</dbReference>
<accession>A0A1Y0HJE1</accession>
<feature type="domain" description="Fe/B12 periplasmic-binding" evidence="2">
    <location>
        <begin position="39"/>
        <end position="308"/>
    </location>
</feature>
<dbReference type="OrthoDB" id="9775594at2"/>
<keyword evidence="1" id="KW-0732">Signal</keyword>
<feature type="signal peptide" evidence="1">
    <location>
        <begin position="1"/>
        <end position="20"/>
    </location>
</feature>
<evidence type="ECO:0000313" key="4">
    <source>
        <dbReference type="Proteomes" id="UP000196005"/>
    </source>
</evidence>
<sequence length="347" mass="39551">MKHLTCKLILGAIFSMSLHATTITDMAGREVTLPESIHKIYATSPYGSYILYAMDPSIMAGWVIAVQEKNKPFLAPSSRDLPVVGSMSGGAQTSNIETLFVQKPDLLLMWSTSSLSPIGNINQKLEQFNIPYVYAVAESMEDYPKVFQFLGRLLHQEKRGDMLSKRTQSILEDVKKVVSDIPQEKRPKVYYAEGTDGLSTECDDSIHVEILKLLGDVNVHRCHTSNHKGFEKLTMEQVILYNPDVIITQEENFLNTVKSHPMWKNIKAVQENRIYLIPTIPFNWFDRPPSFMRFLGLQWLANLLYPAEYPIDIREETKNFYALFMGVTLDEKALHVILAPQSFITKE</sequence>
<dbReference type="EMBL" id="CP021416">
    <property type="protein sequence ID" value="ARU48227.1"/>
    <property type="molecule type" value="Genomic_DNA"/>
</dbReference>
<dbReference type="KEGG" id="suls:Sdiek1_1061"/>
<dbReference type="PANTHER" id="PTHR30535">
    <property type="entry name" value="VITAMIN B12-BINDING PROTEIN"/>
    <property type="match status" value="1"/>
</dbReference>
<dbReference type="GO" id="GO:0071281">
    <property type="term" value="P:cellular response to iron ion"/>
    <property type="evidence" value="ECO:0007669"/>
    <property type="project" value="TreeGrafter"/>
</dbReference>
<feature type="chain" id="PRO_5012078534" evidence="1">
    <location>
        <begin position="21"/>
        <end position="347"/>
    </location>
</feature>
<dbReference type="InterPro" id="IPR050902">
    <property type="entry name" value="ABC_Transporter_SBP"/>
</dbReference>
<dbReference type="Gene3D" id="3.40.50.1980">
    <property type="entry name" value="Nitrogenase molybdenum iron protein domain"/>
    <property type="match status" value="2"/>
</dbReference>
<evidence type="ECO:0000256" key="1">
    <source>
        <dbReference type="SAM" id="SignalP"/>
    </source>
</evidence>
<gene>
    <name evidence="3" type="ORF">Sdiek1_1061</name>
</gene>
<dbReference type="SUPFAM" id="SSF53807">
    <property type="entry name" value="Helical backbone' metal receptor"/>
    <property type="match status" value="1"/>
</dbReference>
<keyword evidence="4" id="KW-1185">Reference proteome</keyword>
<name>A0A1Y0HJE1_9BACT</name>
<proteinExistence type="predicted"/>
<dbReference type="Proteomes" id="UP000196005">
    <property type="component" value="Chromosome"/>
</dbReference>
<organism evidence="3 4">
    <name type="scientific">Sulfurospirillum diekertiae</name>
    <dbReference type="NCBI Taxonomy" id="1854492"/>
    <lineage>
        <taxon>Bacteria</taxon>
        <taxon>Pseudomonadati</taxon>
        <taxon>Campylobacterota</taxon>
        <taxon>Epsilonproteobacteria</taxon>
        <taxon>Campylobacterales</taxon>
        <taxon>Sulfurospirillaceae</taxon>
        <taxon>Sulfurospirillum</taxon>
    </lineage>
</organism>
<evidence type="ECO:0000313" key="3">
    <source>
        <dbReference type="EMBL" id="ARU48227.1"/>
    </source>
</evidence>
<dbReference type="Pfam" id="PF01497">
    <property type="entry name" value="Peripla_BP_2"/>
    <property type="match status" value="1"/>
</dbReference>
<dbReference type="PROSITE" id="PS50983">
    <property type="entry name" value="FE_B12_PBP"/>
    <property type="match status" value="1"/>
</dbReference>
<dbReference type="AlphaFoldDB" id="A0A1Y0HJE1"/>
<dbReference type="PANTHER" id="PTHR30535:SF34">
    <property type="entry name" value="MOLYBDATE-BINDING PROTEIN MOLA"/>
    <property type="match status" value="1"/>
</dbReference>
<reference evidence="4" key="1">
    <citation type="submission" date="2017-05" db="EMBL/GenBank/DDBJ databases">
        <title>Dechlorination kinetics govern the competition between two new strains of the genus Sulfurospirillum.</title>
        <authorList>
            <person name="Buttet G.F."/>
            <person name="Murray A.M."/>
            <person name="Goris T."/>
            <person name="Burion M."/>
            <person name="Lin B."/>
            <person name="Rolle M."/>
            <person name="Maillard J."/>
        </authorList>
    </citation>
    <scope>NUCLEOTIDE SEQUENCE [LARGE SCALE GENOMIC DNA]</scope>
    <source>
        <strain evidence="4">SL2-1</strain>
    </source>
</reference>
<dbReference type="RefSeq" id="WP_087438216.1">
    <property type="nucleotide sequence ID" value="NZ_CP021416.1"/>
</dbReference>